<organism evidence="2 3">
    <name type="scientific">Polymorphobacter multimanifer</name>
    <dbReference type="NCBI Taxonomy" id="1070431"/>
    <lineage>
        <taxon>Bacteria</taxon>
        <taxon>Pseudomonadati</taxon>
        <taxon>Pseudomonadota</taxon>
        <taxon>Alphaproteobacteria</taxon>
        <taxon>Sphingomonadales</taxon>
        <taxon>Sphingosinicellaceae</taxon>
        <taxon>Polymorphobacter</taxon>
    </lineage>
</organism>
<feature type="compositionally biased region" description="Polar residues" evidence="1">
    <location>
        <begin position="236"/>
        <end position="250"/>
    </location>
</feature>
<feature type="compositionally biased region" description="Polar residues" evidence="1">
    <location>
        <begin position="82"/>
        <end position="96"/>
    </location>
</feature>
<feature type="region of interest" description="Disordered" evidence="1">
    <location>
        <begin position="1"/>
        <end position="182"/>
    </location>
</feature>
<evidence type="ECO:0000256" key="1">
    <source>
        <dbReference type="SAM" id="MobiDB-lite"/>
    </source>
</evidence>
<reference evidence="2 3" key="1">
    <citation type="submission" date="2020-08" db="EMBL/GenBank/DDBJ databases">
        <title>Genomic Encyclopedia of Type Strains, Phase IV (KMG-IV): sequencing the most valuable type-strain genomes for metagenomic binning, comparative biology and taxonomic classification.</title>
        <authorList>
            <person name="Goeker M."/>
        </authorList>
    </citation>
    <scope>NUCLEOTIDE SEQUENCE [LARGE SCALE GENOMIC DNA]</scope>
    <source>
        <strain evidence="2 3">DSM 102189</strain>
    </source>
</reference>
<sequence>MPEAEIVLPFASPKAPAKAPAPAPRTPLDDPAEPPAPTLAMPFVPLDQPIPQQQQPATIRQDKPAMPVVPQAVPAPRDQPLPATQSPLFASEIPSAQNPPQPRFEAPTILPPHPSEPEKKPPQAIAIATETIQPAQQVDTPTPLPPDPMPAPAPRAAPAEILPPPARPVIAEAPPSATVETERLGSIRLAVESGGEGTVSVRMQVQPSAAPPLEAGRTALAEALQAQGLRLDTLLVSLTPSQETAPNNGEDTGRPRLQDMSGQHGNTPDGRSRREPPPPAAAAWRSAVDDITLHDARRGPTPDRFA</sequence>
<keyword evidence="3" id="KW-1185">Reference proteome</keyword>
<dbReference type="EMBL" id="JACIIV010000003">
    <property type="protein sequence ID" value="MBB6226340.1"/>
    <property type="molecule type" value="Genomic_DNA"/>
</dbReference>
<evidence type="ECO:0000313" key="2">
    <source>
        <dbReference type="EMBL" id="MBB6226340.1"/>
    </source>
</evidence>
<feature type="compositionally biased region" description="Basic and acidic residues" evidence="1">
    <location>
        <begin position="287"/>
        <end position="306"/>
    </location>
</feature>
<dbReference type="Proteomes" id="UP000538147">
    <property type="component" value="Unassembled WGS sequence"/>
</dbReference>
<gene>
    <name evidence="2" type="ORF">FHS79_000494</name>
</gene>
<accession>A0A841L1N8</accession>
<dbReference type="RefSeq" id="WP_184194859.1">
    <property type="nucleotide sequence ID" value="NZ_JACIIV010000003.1"/>
</dbReference>
<comment type="caution">
    <text evidence="2">The sequence shown here is derived from an EMBL/GenBank/DDBJ whole genome shotgun (WGS) entry which is preliminary data.</text>
</comment>
<proteinExistence type="predicted"/>
<protein>
    <submittedName>
        <fullName evidence="2">Uncharacterized protein</fullName>
    </submittedName>
</protein>
<dbReference type="AlphaFoldDB" id="A0A841L1N8"/>
<feature type="compositionally biased region" description="Pro residues" evidence="1">
    <location>
        <begin position="142"/>
        <end position="167"/>
    </location>
</feature>
<name>A0A841L1N8_9SPHN</name>
<feature type="compositionally biased region" description="Low complexity" evidence="1">
    <location>
        <begin position="64"/>
        <end position="76"/>
    </location>
</feature>
<evidence type="ECO:0000313" key="3">
    <source>
        <dbReference type="Proteomes" id="UP000538147"/>
    </source>
</evidence>
<feature type="region of interest" description="Disordered" evidence="1">
    <location>
        <begin position="235"/>
        <end position="306"/>
    </location>
</feature>